<comment type="caution">
    <text evidence="10">The sequence shown here is derived from an EMBL/GenBank/DDBJ whole genome shotgun (WGS) entry which is preliminary data.</text>
</comment>
<gene>
    <name evidence="10" type="ORF">FQA47_020905</name>
</gene>
<accession>A0A834FF80</accession>
<comment type="similarity">
    <text evidence="1">Belongs to the metallo-dependent hydrolases superfamily. Hydantoinase/dihydropyrimidinase family.</text>
</comment>
<feature type="domain" description="Amidohydrolase-related" evidence="9">
    <location>
        <begin position="1"/>
        <end position="250"/>
    </location>
</feature>
<evidence type="ECO:0000256" key="5">
    <source>
        <dbReference type="ARBA" id="ARBA00022553"/>
    </source>
</evidence>
<organism evidence="10 11">
    <name type="scientific">Oryzias melastigma</name>
    <name type="common">Marine medaka</name>
    <dbReference type="NCBI Taxonomy" id="30732"/>
    <lineage>
        <taxon>Eukaryota</taxon>
        <taxon>Metazoa</taxon>
        <taxon>Chordata</taxon>
        <taxon>Craniata</taxon>
        <taxon>Vertebrata</taxon>
        <taxon>Euteleostomi</taxon>
        <taxon>Actinopterygii</taxon>
        <taxon>Neopterygii</taxon>
        <taxon>Teleostei</taxon>
        <taxon>Neoteleostei</taxon>
        <taxon>Acanthomorphata</taxon>
        <taxon>Ovalentaria</taxon>
        <taxon>Atherinomorphae</taxon>
        <taxon>Beloniformes</taxon>
        <taxon>Adrianichthyidae</taxon>
        <taxon>Oryziinae</taxon>
        <taxon>Oryzias</taxon>
    </lineage>
</organism>
<sequence>MYEVFSFIRDLGAIAQVHAENGDIIAEVEAEAVNRAVTVANQTNCPLYITKVMSKSAADVIALARKKGAVVYGEPISASLGTDGTHYWSKNWAKAAAFVTSPPLSPDPTTPDYLNSLLSCGDLQVTGSAHCTFKTSQRAVGKDNFTMIPEGTNGTEERMSLVWDKCVVTGKMDENQFVAVTSTNAAKIFNLYPRKGRIAVGSDADLVLWDPDMTKIISAKSHNLAVEYNIFEGTEVRGGPLVVISQGKIVLEDGNLHTTEGCGRYISRKAFPDHVYKRIKARSRLTELRGVPRGQYDGPVCDVPITPKVISTVSSVKTSPAKQQQQHQQVSQQPVRNLHQSGFSLSGAQIDDNVPRRTTQRIVAPPGGKANITSLG</sequence>
<name>A0A834FF80_ORYME</name>
<dbReference type="Proteomes" id="UP000646548">
    <property type="component" value="Unassembled WGS sequence"/>
</dbReference>
<keyword evidence="4" id="KW-0963">Cytoplasm</keyword>
<evidence type="ECO:0000313" key="10">
    <source>
        <dbReference type="EMBL" id="KAF6729317.1"/>
    </source>
</evidence>
<evidence type="ECO:0000256" key="7">
    <source>
        <dbReference type="ARBA" id="ARBA00022902"/>
    </source>
</evidence>
<dbReference type="AlphaFoldDB" id="A0A834FF80"/>
<keyword evidence="7" id="KW-0524">Neurogenesis</keyword>
<keyword evidence="5" id="KW-0597">Phosphoprotein</keyword>
<dbReference type="FunFam" id="3.20.20.140:FF:000174">
    <property type="entry name" value="Dihydropyrimidinase-related protein 2"/>
    <property type="match status" value="1"/>
</dbReference>
<dbReference type="GO" id="GO:0005829">
    <property type="term" value="C:cytosol"/>
    <property type="evidence" value="ECO:0007669"/>
    <property type="project" value="TreeGrafter"/>
</dbReference>
<dbReference type="InterPro" id="IPR032466">
    <property type="entry name" value="Metal_Hydrolase"/>
</dbReference>
<evidence type="ECO:0000256" key="3">
    <source>
        <dbReference type="ARBA" id="ARBA00022473"/>
    </source>
</evidence>
<evidence type="ECO:0000256" key="8">
    <source>
        <dbReference type="SAM" id="MobiDB-lite"/>
    </source>
</evidence>
<evidence type="ECO:0000256" key="4">
    <source>
        <dbReference type="ARBA" id="ARBA00022490"/>
    </source>
</evidence>
<dbReference type="InterPro" id="IPR011059">
    <property type="entry name" value="Metal-dep_hydrolase_composite"/>
</dbReference>
<dbReference type="PANTHER" id="PTHR11647:SF56">
    <property type="entry name" value="DIHYDROPYRIMIDINASE-RELATED PROTEIN 2"/>
    <property type="match status" value="1"/>
</dbReference>
<dbReference type="InterPro" id="IPR006680">
    <property type="entry name" value="Amidohydro-rel"/>
</dbReference>
<dbReference type="GO" id="GO:0007399">
    <property type="term" value="P:nervous system development"/>
    <property type="evidence" value="ECO:0007669"/>
    <property type="project" value="UniProtKB-KW"/>
</dbReference>
<dbReference type="GO" id="GO:0030154">
    <property type="term" value="P:cell differentiation"/>
    <property type="evidence" value="ECO:0007669"/>
    <property type="project" value="UniProtKB-KW"/>
</dbReference>
<keyword evidence="3" id="KW-0217">Developmental protein</keyword>
<feature type="region of interest" description="Disordered" evidence="8">
    <location>
        <begin position="345"/>
        <end position="376"/>
    </location>
</feature>
<evidence type="ECO:0000256" key="1">
    <source>
        <dbReference type="ARBA" id="ARBA00008829"/>
    </source>
</evidence>
<protein>
    <recommendedName>
        <fullName evidence="2">Dihydropyrimidinase-related protein 2</fullName>
    </recommendedName>
</protein>
<evidence type="ECO:0000259" key="9">
    <source>
        <dbReference type="Pfam" id="PF01979"/>
    </source>
</evidence>
<proteinExistence type="inferred from homology"/>
<reference evidence="10" key="1">
    <citation type="journal article" name="BMC Genomics">
        <title>Long-read sequencing and de novo genome assembly of marine medaka (Oryzias melastigma).</title>
        <authorList>
            <person name="Liang P."/>
            <person name="Saqib H.S.A."/>
            <person name="Ni X."/>
            <person name="Shen Y."/>
        </authorList>
    </citation>
    <scope>NUCLEOTIDE SEQUENCE</scope>
    <source>
        <strain evidence="10">Bigg-433</strain>
    </source>
</reference>
<dbReference type="Gene3D" id="2.30.40.10">
    <property type="entry name" value="Urease, subunit C, domain 1"/>
    <property type="match status" value="1"/>
</dbReference>
<dbReference type="InterPro" id="IPR050378">
    <property type="entry name" value="Metallo-dep_Hydrolases_sf"/>
</dbReference>
<dbReference type="SUPFAM" id="SSF51556">
    <property type="entry name" value="Metallo-dependent hydrolases"/>
    <property type="match status" value="1"/>
</dbReference>
<dbReference type="GO" id="GO:0016812">
    <property type="term" value="F:hydrolase activity, acting on carbon-nitrogen (but not peptide) bonds, in cyclic amides"/>
    <property type="evidence" value="ECO:0007669"/>
    <property type="project" value="TreeGrafter"/>
</dbReference>
<dbReference type="SUPFAM" id="SSF51338">
    <property type="entry name" value="Composite domain of metallo-dependent hydrolases"/>
    <property type="match status" value="1"/>
</dbReference>
<dbReference type="EMBL" id="WKFB01000259">
    <property type="protein sequence ID" value="KAF6729317.1"/>
    <property type="molecule type" value="Genomic_DNA"/>
</dbReference>
<evidence type="ECO:0000313" key="11">
    <source>
        <dbReference type="Proteomes" id="UP000646548"/>
    </source>
</evidence>
<keyword evidence="6" id="KW-0221">Differentiation</keyword>
<dbReference type="Pfam" id="PF01979">
    <property type="entry name" value="Amidohydro_1"/>
    <property type="match status" value="1"/>
</dbReference>
<evidence type="ECO:0000256" key="6">
    <source>
        <dbReference type="ARBA" id="ARBA00022782"/>
    </source>
</evidence>
<dbReference type="Gene3D" id="3.20.20.140">
    <property type="entry name" value="Metal-dependent hydrolases"/>
    <property type="match status" value="1"/>
</dbReference>
<feature type="region of interest" description="Disordered" evidence="8">
    <location>
        <begin position="316"/>
        <end position="335"/>
    </location>
</feature>
<feature type="compositionally biased region" description="Low complexity" evidence="8">
    <location>
        <begin position="316"/>
        <end position="333"/>
    </location>
</feature>
<dbReference type="PANTHER" id="PTHR11647">
    <property type="entry name" value="HYDRANTOINASE/DIHYDROPYRIMIDINASE FAMILY MEMBER"/>
    <property type="match status" value="1"/>
</dbReference>
<evidence type="ECO:0000256" key="2">
    <source>
        <dbReference type="ARBA" id="ARBA00014316"/>
    </source>
</evidence>